<comment type="caution">
    <text evidence="2">The sequence shown here is derived from an EMBL/GenBank/DDBJ whole genome shotgun (WGS) entry which is preliminary data.</text>
</comment>
<organism evidence="2 3">
    <name type="scientific">Mesorhabditis spiculigera</name>
    <dbReference type="NCBI Taxonomy" id="96644"/>
    <lineage>
        <taxon>Eukaryota</taxon>
        <taxon>Metazoa</taxon>
        <taxon>Ecdysozoa</taxon>
        <taxon>Nematoda</taxon>
        <taxon>Chromadorea</taxon>
        <taxon>Rhabditida</taxon>
        <taxon>Rhabditina</taxon>
        <taxon>Rhabditomorpha</taxon>
        <taxon>Rhabditoidea</taxon>
        <taxon>Rhabditidae</taxon>
        <taxon>Mesorhabditinae</taxon>
        <taxon>Mesorhabditis</taxon>
    </lineage>
</organism>
<dbReference type="EMBL" id="CATQJA010002665">
    <property type="protein sequence ID" value="CAJ0583376.1"/>
    <property type="molecule type" value="Genomic_DNA"/>
</dbReference>
<dbReference type="SUPFAM" id="SSF90257">
    <property type="entry name" value="Myosin rod fragments"/>
    <property type="match status" value="1"/>
</dbReference>
<evidence type="ECO:0000313" key="3">
    <source>
        <dbReference type="Proteomes" id="UP001177023"/>
    </source>
</evidence>
<proteinExistence type="predicted"/>
<keyword evidence="3" id="KW-1185">Reference proteome</keyword>
<reference evidence="2" key="1">
    <citation type="submission" date="2023-06" db="EMBL/GenBank/DDBJ databases">
        <authorList>
            <person name="Delattre M."/>
        </authorList>
    </citation>
    <scope>NUCLEOTIDE SEQUENCE</scope>
    <source>
        <strain evidence="2">AF72</strain>
    </source>
</reference>
<dbReference type="AlphaFoldDB" id="A0AA36DB07"/>
<evidence type="ECO:0000256" key="1">
    <source>
        <dbReference type="SAM" id="MobiDB-lite"/>
    </source>
</evidence>
<name>A0AA36DB07_9BILA</name>
<feature type="compositionally biased region" description="Basic and acidic residues" evidence="1">
    <location>
        <begin position="75"/>
        <end position="140"/>
    </location>
</feature>
<protein>
    <submittedName>
        <fullName evidence="2">Uncharacterized protein</fullName>
    </submittedName>
</protein>
<evidence type="ECO:0000313" key="2">
    <source>
        <dbReference type="EMBL" id="CAJ0583376.1"/>
    </source>
</evidence>
<feature type="region of interest" description="Disordered" evidence="1">
    <location>
        <begin position="61"/>
        <end position="146"/>
    </location>
</feature>
<dbReference type="Proteomes" id="UP001177023">
    <property type="component" value="Unassembled WGS sequence"/>
</dbReference>
<feature type="region of interest" description="Disordered" evidence="1">
    <location>
        <begin position="22"/>
        <end position="47"/>
    </location>
</feature>
<feature type="non-terminal residue" evidence="2">
    <location>
        <position position="162"/>
    </location>
</feature>
<accession>A0AA36DB07</accession>
<gene>
    <name evidence="2" type="ORF">MSPICULIGERA_LOCUS21459</name>
</gene>
<sequence length="162" mass="18583">MTTSWMLLRISAWPLDPQIEAGKKKGRRALPSSVVTSKKPARLRESSRLLSRRKALMPYRKLTGPGIEQLNKVKQRTEKEKNAIQREYDESSLKLKADEQSRQLKDLGSSERRLNHENSDSARQLDEAKRFGEEESRERQNFSTLCRTSQSELEQLKAAVGG</sequence>